<protein>
    <submittedName>
        <fullName evidence="1">BTB-domain-containing protein</fullName>
    </submittedName>
</protein>
<evidence type="ECO:0000313" key="1">
    <source>
        <dbReference type="EMBL" id="KAF0508262.1"/>
    </source>
</evidence>
<dbReference type="Gene3D" id="3.30.710.10">
    <property type="entry name" value="Potassium Channel Kv1.1, Chain A"/>
    <property type="match status" value="1"/>
</dbReference>
<evidence type="ECO:0000313" key="2">
    <source>
        <dbReference type="Proteomes" id="UP000439903"/>
    </source>
</evidence>
<dbReference type="InterPro" id="IPR011333">
    <property type="entry name" value="SKP1/BTB/POZ_sf"/>
</dbReference>
<dbReference type="EMBL" id="WTPW01000468">
    <property type="protein sequence ID" value="KAF0508262.1"/>
    <property type="molecule type" value="Genomic_DNA"/>
</dbReference>
<sequence length="227" mass="26254">MSNEPTENLFESSENLGSEIVIIKVGEEPNIKEFEVPFNILSEKLPYFEVALSPRWARRENGNLVFNKPNISPLVFEVLINYTETFSDKNDVSLLEIFIAADEMGVLEIRQQVERRLLVVGSAWNLPKDFITMCKYNDAFPKLYVSALKFMRNKVREYLTQGKFLKALEFEEILENNHHSSNDQTSALSWDLSGYKYELKNLNELSIVLNRDTLLTLNLAFKNLGFE</sequence>
<accession>A0A8H4EL07</accession>
<dbReference type="OrthoDB" id="6359816at2759"/>
<dbReference type="Proteomes" id="UP000439903">
    <property type="component" value="Unassembled WGS sequence"/>
</dbReference>
<reference evidence="1 2" key="1">
    <citation type="journal article" date="2019" name="Environ. Microbiol.">
        <title>At the nexus of three kingdoms: the genome of the mycorrhizal fungus Gigaspora margarita provides insights into plant, endobacterial and fungal interactions.</title>
        <authorList>
            <person name="Venice F."/>
            <person name="Ghignone S."/>
            <person name="Salvioli di Fossalunga A."/>
            <person name="Amselem J."/>
            <person name="Novero M."/>
            <person name="Xianan X."/>
            <person name="Sedzielewska Toro K."/>
            <person name="Morin E."/>
            <person name="Lipzen A."/>
            <person name="Grigoriev I.V."/>
            <person name="Henrissat B."/>
            <person name="Martin F.M."/>
            <person name="Bonfante P."/>
        </authorList>
    </citation>
    <scope>NUCLEOTIDE SEQUENCE [LARGE SCALE GENOMIC DNA]</scope>
    <source>
        <strain evidence="1 2">BEG34</strain>
    </source>
</reference>
<organism evidence="1 2">
    <name type="scientific">Gigaspora margarita</name>
    <dbReference type="NCBI Taxonomy" id="4874"/>
    <lineage>
        <taxon>Eukaryota</taxon>
        <taxon>Fungi</taxon>
        <taxon>Fungi incertae sedis</taxon>
        <taxon>Mucoromycota</taxon>
        <taxon>Glomeromycotina</taxon>
        <taxon>Glomeromycetes</taxon>
        <taxon>Diversisporales</taxon>
        <taxon>Gigasporaceae</taxon>
        <taxon>Gigaspora</taxon>
    </lineage>
</organism>
<gene>
    <name evidence="1" type="ORF">F8M41_018810</name>
</gene>
<name>A0A8H4EL07_GIGMA</name>
<comment type="caution">
    <text evidence="1">The sequence shown here is derived from an EMBL/GenBank/DDBJ whole genome shotgun (WGS) entry which is preliminary data.</text>
</comment>
<proteinExistence type="predicted"/>
<keyword evidence="2" id="KW-1185">Reference proteome</keyword>
<dbReference type="CDD" id="cd18186">
    <property type="entry name" value="BTB_POZ_ZBTB_KLHL-like"/>
    <property type="match status" value="1"/>
</dbReference>
<dbReference type="AlphaFoldDB" id="A0A8H4EL07"/>